<dbReference type="InterPro" id="IPR022682">
    <property type="entry name" value="Calpain_domain_III"/>
</dbReference>
<dbReference type="InterPro" id="IPR001300">
    <property type="entry name" value="Peptidase_C2_calpain_cat"/>
</dbReference>
<dbReference type="GO" id="GO:0004198">
    <property type="term" value="F:calcium-dependent cysteine-type endopeptidase activity"/>
    <property type="evidence" value="ECO:0007669"/>
    <property type="project" value="InterPro"/>
</dbReference>
<dbReference type="Pfam" id="PF00648">
    <property type="entry name" value="Peptidase_C2"/>
    <property type="match status" value="1"/>
</dbReference>
<dbReference type="InterPro" id="IPR000169">
    <property type="entry name" value="Pept_cys_AS"/>
</dbReference>
<dbReference type="Proteomes" id="UP001162131">
    <property type="component" value="Unassembled WGS sequence"/>
</dbReference>
<evidence type="ECO:0000256" key="7">
    <source>
        <dbReference type="SAM" id="MobiDB-lite"/>
    </source>
</evidence>
<dbReference type="GO" id="GO:0006508">
    <property type="term" value="P:proteolysis"/>
    <property type="evidence" value="ECO:0007669"/>
    <property type="project" value="UniProtKB-KW"/>
</dbReference>
<evidence type="ECO:0000256" key="6">
    <source>
        <dbReference type="PROSITE-ProRule" id="PRU00239"/>
    </source>
</evidence>
<feature type="region of interest" description="Disordered" evidence="7">
    <location>
        <begin position="1"/>
        <end position="89"/>
    </location>
</feature>
<dbReference type="CDD" id="cd00044">
    <property type="entry name" value="CysPc"/>
    <property type="match status" value="1"/>
</dbReference>
<organism evidence="9 10">
    <name type="scientific">Blepharisma stoltei</name>
    <dbReference type="NCBI Taxonomy" id="1481888"/>
    <lineage>
        <taxon>Eukaryota</taxon>
        <taxon>Sar</taxon>
        <taxon>Alveolata</taxon>
        <taxon>Ciliophora</taxon>
        <taxon>Postciliodesmatophora</taxon>
        <taxon>Heterotrichea</taxon>
        <taxon>Heterotrichida</taxon>
        <taxon>Blepharismidae</taxon>
        <taxon>Blepharisma</taxon>
    </lineage>
</organism>
<dbReference type="PRINTS" id="PR00704">
    <property type="entry name" value="CALPAIN"/>
</dbReference>
<evidence type="ECO:0000256" key="3">
    <source>
        <dbReference type="ARBA" id="ARBA00022801"/>
    </source>
</evidence>
<evidence type="ECO:0000313" key="9">
    <source>
        <dbReference type="EMBL" id="CAG9312787.1"/>
    </source>
</evidence>
<feature type="active site" evidence="5 6">
    <location>
        <position position="193"/>
    </location>
</feature>
<protein>
    <recommendedName>
        <fullName evidence="8">Calpain catalytic domain-containing protein</fullName>
    </recommendedName>
</protein>
<comment type="caution">
    <text evidence="9">The sequence shown here is derived from an EMBL/GenBank/DDBJ whole genome shotgun (WGS) entry which is preliminary data.</text>
</comment>
<dbReference type="PROSITE" id="PS50203">
    <property type="entry name" value="CALPAIN_CAT"/>
    <property type="match status" value="1"/>
</dbReference>
<dbReference type="AlphaFoldDB" id="A0AAU9IHY1"/>
<gene>
    <name evidence="9" type="ORF">BSTOLATCC_MIC7582</name>
</gene>
<accession>A0AAU9IHY1</accession>
<feature type="compositionally biased region" description="Basic and acidic residues" evidence="7">
    <location>
        <begin position="62"/>
        <end position="89"/>
    </location>
</feature>
<comment type="similarity">
    <text evidence="1">Belongs to the peptidase C2 family.</text>
</comment>
<reference evidence="9" key="1">
    <citation type="submission" date="2021-09" db="EMBL/GenBank/DDBJ databases">
        <authorList>
            <consortium name="AG Swart"/>
            <person name="Singh M."/>
            <person name="Singh A."/>
            <person name="Seah K."/>
            <person name="Emmerich C."/>
        </authorList>
    </citation>
    <scope>NUCLEOTIDE SEQUENCE</scope>
    <source>
        <strain evidence="9">ATCC30299</strain>
    </source>
</reference>
<evidence type="ECO:0000259" key="8">
    <source>
        <dbReference type="PROSITE" id="PS50203"/>
    </source>
</evidence>
<dbReference type="Pfam" id="PF01067">
    <property type="entry name" value="Calpain_III"/>
    <property type="match status" value="2"/>
</dbReference>
<dbReference type="InterPro" id="IPR022684">
    <property type="entry name" value="Calpain_cysteine_protease"/>
</dbReference>
<keyword evidence="4 6" id="KW-0788">Thiol protease</keyword>
<dbReference type="Gene3D" id="2.60.120.380">
    <property type="match status" value="3"/>
</dbReference>
<keyword evidence="10" id="KW-1185">Reference proteome</keyword>
<dbReference type="InterPro" id="IPR036213">
    <property type="entry name" value="Calpain_III_sf"/>
</dbReference>
<keyword evidence="3 6" id="KW-0378">Hydrolase</keyword>
<dbReference type="SUPFAM" id="SSF54001">
    <property type="entry name" value="Cysteine proteinases"/>
    <property type="match status" value="1"/>
</dbReference>
<dbReference type="InterPro" id="IPR038765">
    <property type="entry name" value="Papain-like_cys_pep_sf"/>
</dbReference>
<dbReference type="EMBL" id="CAJZBQ010000009">
    <property type="protein sequence ID" value="CAG9312787.1"/>
    <property type="molecule type" value="Genomic_DNA"/>
</dbReference>
<feature type="active site" evidence="5 6">
    <location>
        <position position="382"/>
    </location>
</feature>
<evidence type="ECO:0000256" key="5">
    <source>
        <dbReference type="PIRSR" id="PIRSR622684-1"/>
    </source>
</evidence>
<feature type="domain" description="Calpain catalytic" evidence="8">
    <location>
        <begin position="131"/>
        <end position="440"/>
    </location>
</feature>
<dbReference type="SUPFAM" id="SSF49758">
    <property type="entry name" value="Calpain large subunit, middle domain (domain III)"/>
    <property type="match status" value="3"/>
</dbReference>
<keyword evidence="2 6" id="KW-0645">Protease</keyword>
<dbReference type="Gene3D" id="3.90.70.10">
    <property type="entry name" value="Cysteine proteinases"/>
    <property type="match status" value="1"/>
</dbReference>
<evidence type="ECO:0000256" key="1">
    <source>
        <dbReference type="ARBA" id="ARBA00007623"/>
    </source>
</evidence>
<evidence type="ECO:0000256" key="4">
    <source>
        <dbReference type="ARBA" id="ARBA00022807"/>
    </source>
</evidence>
<dbReference type="PANTHER" id="PTHR10183:SF379">
    <property type="entry name" value="CALPAIN-5"/>
    <property type="match status" value="1"/>
</dbReference>
<dbReference type="SMART" id="SM00230">
    <property type="entry name" value="CysPc"/>
    <property type="match status" value="1"/>
</dbReference>
<dbReference type="PROSITE" id="PS00139">
    <property type="entry name" value="THIOL_PROTEASE_CYS"/>
    <property type="match status" value="1"/>
</dbReference>
<feature type="active site" evidence="5 6">
    <location>
        <position position="359"/>
    </location>
</feature>
<name>A0AAU9IHY1_9CILI</name>
<feature type="compositionally biased region" description="Polar residues" evidence="7">
    <location>
        <begin position="1"/>
        <end position="18"/>
    </location>
</feature>
<evidence type="ECO:0000313" key="10">
    <source>
        <dbReference type="Proteomes" id="UP001162131"/>
    </source>
</evidence>
<proteinExistence type="inferred from homology"/>
<dbReference type="PANTHER" id="PTHR10183">
    <property type="entry name" value="CALPAIN"/>
    <property type="match status" value="1"/>
</dbReference>
<evidence type="ECO:0000256" key="2">
    <source>
        <dbReference type="ARBA" id="ARBA00022670"/>
    </source>
</evidence>
<sequence>MEEPTSPSQEDPDQNSGHITIEDPSKSANPNDHPHGFSAENISSKKPKIEIPTPQETENLEEEKSPNYEIKFSNDKGEGGEGHDSFISDHEGRKASLGSSINLDDLREKDLISTEEMERAIIERCKEEHCLYEDEDFPAAPTSLYNDPDNIPEYDRGMGCETWVRPKDIADNPVLFANGISPGDIQQGSLGDCWFMGSLCCLAIYPKLLERLFVNTEFMLEYGFVTCQFFKNGEWKQVIIDTRIPYNSNYGAPIYAHCKDPNEMWLPLIEKAYAKLHRTYENLNGGKMAEALVDLTGEASEKFNLKDPDTASLLEGDEFWNSLLRYFKQGCLLGCSNSLKEKEGENGEEMGNDGIWSNHAYGIMDVRDIPKPQPLKLIRIRNPWGEGEWKGTFADEDEEWDKHRGLKDELNYEFGKDGTWWMAYDDWKKHFNRLYVCRMFPEKWQKYSIDGKWEGKTAGGPPPIQIDRDEELAQHIKMDSDDKWFNNPQYRVTVKKKTHVFISLMQADQKLSEKPYLPCNFLVIKTIDKKNRIWEKDQDDVVASAAEGLQRFAQREITKDLVLEPPEGKKEAHYIIVPYLEIDGKKLEAETSKKSKGRMFWLRLFSSQSIEVLELPETYEIIEKGEWAEKTAGGRRTLRNGRDNPLWCINPQYFLKVETTTLLKIILRKTGKFRQAKGFTVGMVLCHAPVRANTKKNLNMGTRGKTQVQVADRDIPEYERERKLQILGNEWFIESHYQYDDFSCIYEKLEPHHGPYLIVPSLSQENIQALYSLTIYSNYPVTIERLQDSKNVVLSGEWKKGNSGGCHLYERPYANQLENLTWGNNPKYLLKFSGNNPISAKITLSRPERLWSSKIARKSVGCMMALYLFDGIMTKPQQERWLRKPEFMPLNEIVEILDEPNPSPSGYMLMPTTYESGMNGPFVLSVSSENDFTLTEIVEQVQ</sequence>